<gene>
    <name evidence="1" type="ORF">VTK73DRAFT_5584</name>
</gene>
<name>A0ABR3V184_9PEZI</name>
<protein>
    <submittedName>
        <fullName evidence="1">Uncharacterized protein</fullName>
    </submittedName>
</protein>
<organism evidence="1 2">
    <name type="scientific">Phialemonium thermophilum</name>
    <dbReference type="NCBI Taxonomy" id="223376"/>
    <lineage>
        <taxon>Eukaryota</taxon>
        <taxon>Fungi</taxon>
        <taxon>Dikarya</taxon>
        <taxon>Ascomycota</taxon>
        <taxon>Pezizomycotina</taxon>
        <taxon>Sordariomycetes</taxon>
        <taxon>Sordariomycetidae</taxon>
        <taxon>Cephalothecales</taxon>
        <taxon>Cephalothecaceae</taxon>
        <taxon>Phialemonium</taxon>
    </lineage>
</organism>
<accession>A0ABR3V184</accession>
<evidence type="ECO:0000313" key="1">
    <source>
        <dbReference type="EMBL" id="KAL1835527.1"/>
    </source>
</evidence>
<comment type="caution">
    <text evidence="1">The sequence shown here is derived from an EMBL/GenBank/DDBJ whole genome shotgun (WGS) entry which is preliminary data.</text>
</comment>
<keyword evidence="2" id="KW-1185">Reference proteome</keyword>
<reference evidence="1 2" key="1">
    <citation type="journal article" date="2024" name="Commun. Biol.">
        <title>Comparative genomic analysis of thermophilic fungi reveals convergent evolutionary adaptations and gene losses.</title>
        <authorList>
            <person name="Steindorff A.S."/>
            <person name="Aguilar-Pontes M.V."/>
            <person name="Robinson A.J."/>
            <person name="Andreopoulos B."/>
            <person name="LaButti K."/>
            <person name="Kuo A."/>
            <person name="Mondo S."/>
            <person name="Riley R."/>
            <person name="Otillar R."/>
            <person name="Haridas S."/>
            <person name="Lipzen A."/>
            <person name="Grimwood J."/>
            <person name="Schmutz J."/>
            <person name="Clum A."/>
            <person name="Reid I.D."/>
            <person name="Moisan M.C."/>
            <person name="Butler G."/>
            <person name="Nguyen T.T.M."/>
            <person name="Dewar K."/>
            <person name="Conant G."/>
            <person name="Drula E."/>
            <person name="Henrissat B."/>
            <person name="Hansel C."/>
            <person name="Singer S."/>
            <person name="Hutchinson M.I."/>
            <person name="de Vries R.P."/>
            <person name="Natvig D.O."/>
            <person name="Powell A.J."/>
            <person name="Tsang A."/>
            <person name="Grigoriev I.V."/>
        </authorList>
    </citation>
    <scope>NUCLEOTIDE SEQUENCE [LARGE SCALE GENOMIC DNA]</scope>
    <source>
        <strain evidence="1 2">ATCC 24622</strain>
    </source>
</reference>
<proteinExistence type="predicted"/>
<dbReference type="Proteomes" id="UP001586593">
    <property type="component" value="Unassembled WGS sequence"/>
</dbReference>
<evidence type="ECO:0000313" key="2">
    <source>
        <dbReference type="Proteomes" id="UP001586593"/>
    </source>
</evidence>
<dbReference type="EMBL" id="JAZHXJ010003102">
    <property type="protein sequence ID" value="KAL1835527.1"/>
    <property type="molecule type" value="Genomic_DNA"/>
</dbReference>
<sequence>MKEGVFGELVACVAGRRERGSSISNPSMVLRFLRRGCSLTADRMELSSAWVEVAVVVAAAAVVVFCELDLVHGFFLLLGAPSPRGGGSPSLCRLQGRRGRLASRLLLGLARQRQRLCGRRRRGAARRAFRARDAAEVLHDLPGQVGAVESVVAHGGGPLGVGIQRPLLGHPRYAPAVGFLLRRPILSLRLLLRLLSLLFFFLDHDDDLVLFLLLLLLRFRRLLDDRWHLLLLLPGPVAAHAPSAAAAAAALSLCLRPPLRRRLRLRPRRQPQRRLPLPHVAHPGVAVPLHPVVDHVGPHAARRPREVDKHHAPARLAVHRLGELLDQAGPAPATGRAAPAG</sequence>